<feature type="domain" description="Microcystin LR degradation protein MlrC C-terminal" evidence="3">
    <location>
        <begin position="14"/>
        <end position="154"/>
    </location>
</feature>
<gene>
    <name evidence="4" type="ORF">EDD41_0052</name>
</gene>
<dbReference type="Proteomes" id="UP000275749">
    <property type="component" value="Unassembled WGS sequence"/>
</dbReference>
<proteinExistence type="predicted"/>
<dbReference type="Pfam" id="PF07171">
    <property type="entry name" value="MlrC_C"/>
    <property type="match status" value="1"/>
</dbReference>
<evidence type="ECO:0000313" key="5">
    <source>
        <dbReference type="Proteomes" id="UP000275749"/>
    </source>
</evidence>
<name>A0A3N1ZQJ2_9ACTN</name>
<keyword evidence="1" id="KW-0175">Coiled coil</keyword>
<reference evidence="4 5" key="1">
    <citation type="submission" date="2018-11" db="EMBL/GenBank/DDBJ databases">
        <title>Sequencing the genomes of 1000 actinobacteria strains.</title>
        <authorList>
            <person name="Klenk H.-P."/>
        </authorList>
    </citation>
    <scope>NUCLEOTIDE SEQUENCE [LARGE SCALE GENOMIC DNA]</scope>
    <source>
        <strain evidence="4 5">DSM 10546</strain>
    </source>
</reference>
<evidence type="ECO:0000256" key="2">
    <source>
        <dbReference type="SAM" id="MobiDB-lite"/>
    </source>
</evidence>
<feature type="coiled-coil region" evidence="1">
    <location>
        <begin position="243"/>
        <end position="277"/>
    </location>
</feature>
<dbReference type="RefSeq" id="WP_170165169.1">
    <property type="nucleotide sequence ID" value="NZ_RKHG01000001.1"/>
</dbReference>
<evidence type="ECO:0000256" key="1">
    <source>
        <dbReference type="SAM" id="Coils"/>
    </source>
</evidence>
<organism evidence="4 5">
    <name type="scientific">Luteococcus japonicus</name>
    <dbReference type="NCBI Taxonomy" id="33984"/>
    <lineage>
        <taxon>Bacteria</taxon>
        <taxon>Bacillati</taxon>
        <taxon>Actinomycetota</taxon>
        <taxon>Actinomycetes</taxon>
        <taxon>Propionibacteriales</taxon>
        <taxon>Propionibacteriaceae</taxon>
        <taxon>Luteococcus</taxon>
    </lineage>
</organism>
<sequence>MDNAVRSKQRPFFISDSGDNPGAGGADDCTAALAALAGEPAISSGELRAVLASIVDPATVQHAIELGEGNQGEFTIGGVIDSRDPGPQALTATVAQVTDTPDGGTSARLVHGGLEVIVTSRRTQYAQSVQYQRMRVDPSAMDIVVVKMGYLEPDPLIGKLVVSQGGAVMIEQRTARERAELVAEYLVLPQGSKGRWLDEHGVSQRRMQSWRRQYLYGDLELGLEPRDTARMSATDGAEFARLKAQLAIERQAREEEARQAREQIESLTRANDALGKAIGLLQQLSVRQGPTNGE</sequence>
<protein>
    <submittedName>
        <fullName evidence="4">MlrC-like protein</fullName>
    </submittedName>
</protein>
<evidence type="ECO:0000259" key="3">
    <source>
        <dbReference type="Pfam" id="PF07171"/>
    </source>
</evidence>
<accession>A0A3N1ZQJ2</accession>
<comment type="caution">
    <text evidence="4">The sequence shown here is derived from an EMBL/GenBank/DDBJ whole genome shotgun (WGS) entry which is preliminary data.</text>
</comment>
<dbReference type="InterPro" id="IPR010799">
    <property type="entry name" value="MlrC_C"/>
</dbReference>
<feature type="region of interest" description="Disordered" evidence="2">
    <location>
        <begin position="1"/>
        <end position="23"/>
    </location>
</feature>
<dbReference type="EMBL" id="RKHG01000001">
    <property type="protein sequence ID" value="ROR52938.1"/>
    <property type="molecule type" value="Genomic_DNA"/>
</dbReference>
<evidence type="ECO:0000313" key="4">
    <source>
        <dbReference type="EMBL" id="ROR52938.1"/>
    </source>
</evidence>
<dbReference type="AlphaFoldDB" id="A0A3N1ZQJ2"/>